<dbReference type="Pfam" id="PF14013">
    <property type="entry name" value="MT0933_antitox"/>
    <property type="match status" value="1"/>
</dbReference>
<keyword evidence="3" id="KW-1185">Reference proteome</keyword>
<evidence type="ECO:0000313" key="3">
    <source>
        <dbReference type="Proteomes" id="UP001500460"/>
    </source>
</evidence>
<feature type="region of interest" description="Disordered" evidence="1">
    <location>
        <begin position="48"/>
        <end position="99"/>
    </location>
</feature>
<sequence>MGLLDSMKDRLGPAKGRVSDLAQRHEGRILHGLDRAARVVDERTGGRYSDRIRRGTGRAKEAVDRLAHKGGPGAGAHGPVPEADTDGSAPPPSAPPPVS</sequence>
<reference evidence="2 3" key="1">
    <citation type="journal article" date="2019" name="Int. J. Syst. Evol. Microbiol.">
        <title>The Global Catalogue of Microorganisms (GCM) 10K type strain sequencing project: providing services to taxonomists for standard genome sequencing and annotation.</title>
        <authorList>
            <consortium name="The Broad Institute Genomics Platform"/>
            <consortium name="The Broad Institute Genome Sequencing Center for Infectious Disease"/>
            <person name="Wu L."/>
            <person name="Ma J."/>
        </authorList>
    </citation>
    <scope>NUCLEOTIDE SEQUENCE [LARGE SCALE GENOMIC DNA]</scope>
    <source>
        <strain evidence="2 3">JCM 6922</strain>
    </source>
</reference>
<dbReference type="RefSeq" id="WP_344607517.1">
    <property type="nucleotide sequence ID" value="NZ_BAAATK010000043.1"/>
</dbReference>
<proteinExistence type="predicted"/>
<evidence type="ECO:0000313" key="2">
    <source>
        <dbReference type="EMBL" id="GAA2452459.1"/>
    </source>
</evidence>
<feature type="region of interest" description="Disordered" evidence="1">
    <location>
        <begin position="1"/>
        <end position="25"/>
    </location>
</feature>
<comment type="caution">
    <text evidence="2">The sequence shown here is derived from an EMBL/GenBank/DDBJ whole genome shotgun (WGS) entry which is preliminary data.</text>
</comment>
<organism evidence="2 3">
    <name type="scientific">Streptomyces glaucus</name>
    <dbReference type="NCBI Taxonomy" id="284029"/>
    <lineage>
        <taxon>Bacteria</taxon>
        <taxon>Bacillati</taxon>
        <taxon>Actinomycetota</taxon>
        <taxon>Actinomycetes</taxon>
        <taxon>Kitasatosporales</taxon>
        <taxon>Streptomycetaceae</taxon>
        <taxon>Streptomyces</taxon>
    </lineage>
</organism>
<gene>
    <name evidence="2" type="ORF">GCM10010421_51480</name>
</gene>
<protein>
    <submittedName>
        <fullName evidence="2">Antitoxin</fullName>
    </submittedName>
</protein>
<name>A0ABN3K8T7_9ACTN</name>
<dbReference type="Proteomes" id="UP001500460">
    <property type="component" value="Unassembled WGS sequence"/>
</dbReference>
<evidence type="ECO:0000256" key="1">
    <source>
        <dbReference type="SAM" id="MobiDB-lite"/>
    </source>
</evidence>
<accession>A0ABN3K8T7</accession>
<feature type="compositionally biased region" description="Basic and acidic residues" evidence="1">
    <location>
        <begin position="48"/>
        <end position="67"/>
    </location>
</feature>
<feature type="compositionally biased region" description="Pro residues" evidence="1">
    <location>
        <begin position="89"/>
        <end position="99"/>
    </location>
</feature>
<feature type="compositionally biased region" description="Basic and acidic residues" evidence="1">
    <location>
        <begin position="1"/>
        <end position="12"/>
    </location>
</feature>
<dbReference type="EMBL" id="BAAATK010000043">
    <property type="protein sequence ID" value="GAA2452459.1"/>
    <property type="molecule type" value="Genomic_DNA"/>
</dbReference>
<dbReference type="InterPro" id="IPR028037">
    <property type="entry name" value="Antitoxin_Rv0909/MT0933"/>
</dbReference>